<name>A0A4U0PBH0_9SPHI</name>
<gene>
    <name evidence="1" type="ORF">FAZ15_13995</name>
</gene>
<organism evidence="1 2">
    <name type="scientific">Sphingobacterium olei</name>
    <dbReference type="NCBI Taxonomy" id="2571155"/>
    <lineage>
        <taxon>Bacteria</taxon>
        <taxon>Pseudomonadati</taxon>
        <taxon>Bacteroidota</taxon>
        <taxon>Sphingobacteriia</taxon>
        <taxon>Sphingobacteriales</taxon>
        <taxon>Sphingobacteriaceae</taxon>
        <taxon>Sphingobacterium</taxon>
    </lineage>
</organism>
<keyword evidence="2" id="KW-1185">Reference proteome</keyword>
<protein>
    <submittedName>
        <fullName evidence="1">Uncharacterized protein</fullName>
    </submittedName>
</protein>
<dbReference type="Proteomes" id="UP000306808">
    <property type="component" value="Unassembled WGS sequence"/>
</dbReference>
<reference evidence="1 2" key="1">
    <citation type="submission" date="2019-04" db="EMBL/GenBank/DDBJ databases">
        <title>Sphingobacterium olei sp. nov., isolated from oil-contaminated soil.</title>
        <authorList>
            <person name="Liu B."/>
        </authorList>
    </citation>
    <scope>NUCLEOTIDE SEQUENCE [LARGE SCALE GENOMIC DNA]</scope>
    <source>
        <strain evidence="1 2">HAL-9</strain>
    </source>
</reference>
<accession>A0A4U0PBH0</accession>
<dbReference type="AlphaFoldDB" id="A0A4U0PBH0"/>
<dbReference type="OrthoDB" id="1030581at2"/>
<evidence type="ECO:0000313" key="1">
    <source>
        <dbReference type="EMBL" id="TJZ59994.1"/>
    </source>
</evidence>
<comment type="caution">
    <text evidence="1">The sequence shown here is derived from an EMBL/GenBank/DDBJ whole genome shotgun (WGS) entry which is preliminary data.</text>
</comment>
<dbReference type="RefSeq" id="WP_136901936.1">
    <property type="nucleotide sequence ID" value="NZ_SUME01000005.1"/>
</dbReference>
<evidence type="ECO:0000313" key="2">
    <source>
        <dbReference type="Proteomes" id="UP000306808"/>
    </source>
</evidence>
<sequence>MLKRTNGSTSNVIHPFGPGSGSPIWGMAEWGTRYFLTESDRVEDAHSVSYVNAGKTISFKKAPHAGNIAMQVTTSSEYVRPRREGEDWPHLLIEQSFPDQPFVKDLKGLILHFRGKLTKAEMKMAQQDFNPGLHAAQFQLFITVQNMNPNSAYYGDFLWFGIPFYDNRNAQIPVYAAKDIGKDDASGKFIYSAGTTDFMKGTFHGGNEVTIEKDIYPLIVNALKMAKQRGYLTGSFDGDFRITGMNLGWELPGTFDVGFEINDFDISKVTQK</sequence>
<proteinExistence type="predicted"/>
<dbReference type="EMBL" id="SUME01000005">
    <property type="protein sequence ID" value="TJZ59994.1"/>
    <property type="molecule type" value="Genomic_DNA"/>
</dbReference>